<protein>
    <submittedName>
        <fullName evidence="4">Sensor protein</fullName>
    </submittedName>
</protein>
<feature type="region of interest" description="Disordered" evidence="1">
    <location>
        <begin position="1"/>
        <end position="22"/>
    </location>
</feature>
<dbReference type="Pfam" id="PF13796">
    <property type="entry name" value="Sensor"/>
    <property type="match status" value="1"/>
</dbReference>
<accession>M0CN94</accession>
<evidence type="ECO:0000313" key="5">
    <source>
        <dbReference type="Proteomes" id="UP000011657"/>
    </source>
</evidence>
<comment type="caution">
    <text evidence="4">The sequence shown here is derived from an EMBL/GenBank/DDBJ whole genome shotgun (WGS) entry which is preliminary data.</text>
</comment>
<keyword evidence="2" id="KW-1133">Transmembrane helix</keyword>
<keyword evidence="5" id="KW-1185">Reference proteome</keyword>
<organism evidence="4 5">
    <name type="scientific">Haloterrigena salina JCM 13891</name>
    <dbReference type="NCBI Taxonomy" id="1227488"/>
    <lineage>
        <taxon>Archaea</taxon>
        <taxon>Methanobacteriati</taxon>
        <taxon>Methanobacteriota</taxon>
        <taxon>Stenosarchaea group</taxon>
        <taxon>Halobacteria</taxon>
        <taxon>Halobacteriales</taxon>
        <taxon>Natrialbaceae</taxon>
        <taxon>Haloterrigena</taxon>
    </lineage>
</organism>
<dbReference type="InterPro" id="IPR025828">
    <property type="entry name" value="Put_sensor_dom"/>
</dbReference>
<evidence type="ECO:0000256" key="2">
    <source>
        <dbReference type="SAM" id="Phobius"/>
    </source>
</evidence>
<feature type="transmembrane region" description="Helical" evidence="2">
    <location>
        <begin position="150"/>
        <end position="177"/>
    </location>
</feature>
<sequence>MSDLSTIARGCTTEPNTGPDPDENPLRWFFGVPFRTRTYLNLLYLLLAFPLGLLYFIGVTTGFALGVGLLITLLGIPLLVMTLIGATILAAFDARLTARLAGFEAPVPESLRAENPRSLFRAEDGFRDALEELVTAPTTWTSLLLLVAKFCYGVVAFTVVLTAGTLVVALLATPFVYSDPTISYTVGVYVVDSLPEAIAVASVGVCGGFLALHVCNGLAAVGGYLTTALLDDGLSQRDTDAIGDRP</sequence>
<feature type="transmembrane region" description="Helical" evidence="2">
    <location>
        <begin position="197"/>
        <end position="225"/>
    </location>
</feature>
<dbReference type="eggNOG" id="arCOG03085">
    <property type="taxonomic scope" value="Archaea"/>
</dbReference>
<keyword evidence="2" id="KW-0472">Membrane</keyword>
<proteinExistence type="predicted"/>
<keyword evidence="2" id="KW-0812">Transmembrane</keyword>
<evidence type="ECO:0000313" key="4">
    <source>
        <dbReference type="EMBL" id="ELZ23344.1"/>
    </source>
</evidence>
<dbReference type="PATRIC" id="fig|1227488.3.peg.453"/>
<dbReference type="OrthoDB" id="253413at2157"/>
<dbReference type="RefSeq" id="WP_008892807.1">
    <property type="nucleotide sequence ID" value="NZ_AOIS01000011.1"/>
</dbReference>
<feature type="transmembrane region" description="Helical" evidence="2">
    <location>
        <begin position="63"/>
        <end position="92"/>
    </location>
</feature>
<dbReference type="STRING" id="1227488.C477_02314"/>
<feature type="transmembrane region" description="Helical" evidence="2">
    <location>
        <begin position="39"/>
        <end position="57"/>
    </location>
</feature>
<dbReference type="Proteomes" id="UP000011657">
    <property type="component" value="Unassembled WGS sequence"/>
</dbReference>
<gene>
    <name evidence="4" type="ORF">C477_02314</name>
</gene>
<evidence type="ECO:0000259" key="3">
    <source>
        <dbReference type="Pfam" id="PF13796"/>
    </source>
</evidence>
<dbReference type="EMBL" id="AOIS01000011">
    <property type="protein sequence ID" value="ELZ23344.1"/>
    <property type="molecule type" value="Genomic_DNA"/>
</dbReference>
<evidence type="ECO:0000256" key="1">
    <source>
        <dbReference type="SAM" id="MobiDB-lite"/>
    </source>
</evidence>
<reference evidence="4 5" key="1">
    <citation type="journal article" date="2014" name="PLoS Genet.">
        <title>Phylogenetically driven sequencing of extremely halophilic archaea reveals strategies for static and dynamic osmo-response.</title>
        <authorList>
            <person name="Becker E.A."/>
            <person name="Seitzer P.M."/>
            <person name="Tritt A."/>
            <person name="Larsen D."/>
            <person name="Krusor M."/>
            <person name="Yao A.I."/>
            <person name="Wu D."/>
            <person name="Madern D."/>
            <person name="Eisen J.A."/>
            <person name="Darling A.E."/>
            <person name="Facciotti M.T."/>
        </authorList>
    </citation>
    <scope>NUCLEOTIDE SEQUENCE [LARGE SCALE GENOMIC DNA]</scope>
    <source>
        <strain evidence="4 5">JCM 13891</strain>
    </source>
</reference>
<name>M0CN94_9EURY</name>
<feature type="domain" description="Putative sensor" evidence="3">
    <location>
        <begin position="44"/>
        <end position="230"/>
    </location>
</feature>
<dbReference type="AlphaFoldDB" id="M0CN94"/>